<dbReference type="Proteomes" id="UP000036027">
    <property type="component" value="Unassembled WGS sequence"/>
</dbReference>
<proteinExistence type="predicted"/>
<dbReference type="EMBL" id="JTDO01000003">
    <property type="protein sequence ID" value="KLT73550.1"/>
    <property type="molecule type" value="Genomic_DNA"/>
</dbReference>
<dbReference type="PATRIC" id="fig|1470200.3.peg.1693"/>
<name>A0A0J0YTX0_9NEIS</name>
<evidence type="ECO:0000313" key="2">
    <source>
        <dbReference type="Proteomes" id="UP000036027"/>
    </source>
</evidence>
<gene>
    <name evidence="1" type="ORF">PL75_03030</name>
</gene>
<evidence type="ECO:0000313" key="1">
    <source>
        <dbReference type="EMBL" id="KLT73550.1"/>
    </source>
</evidence>
<protein>
    <submittedName>
        <fullName evidence="1">Uncharacterized protein</fullName>
    </submittedName>
</protein>
<keyword evidence="2" id="KW-1185">Reference proteome</keyword>
<accession>A0A0J0YTX0</accession>
<sequence length="102" mass="11479">MKIQNLEFSVHTVAASSAIQFVLHRNGSRNEIIGIYRPEEKLWLCPLAFPNHYCAPLSPDRELATLRTILFLAGADDIDGCISALETYAKEYDAARRKHYAA</sequence>
<dbReference type="RefSeq" id="WP_047760428.1">
    <property type="nucleotide sequence ID" value="NZ_CP091510.1"/>
</dbReference>
<comment type="caution">
    <text evidence="1">The sequence shown here is derived from an EMBL/GenBank/DDBJ whole genome shotgun (WGS) entry which is preliminary data.</text>
</comment>
<dbReference type="AlphaFoldDB" id="A0A0J0YTX0"/>
<reference evidence="1 2" key="1">
    <citation type="submission" date="2014-11" db="EMBL/GenBank/DDBJ databases">
        <title>Genome of a novel goose pathogen.</title>
        <authorList>
            <person name="Hansen C.M."/>
            <person name="Hueffer K."/>
            <person name="Choi S.C."/>
        </authorList>
    </citation>
    <scope>NUCLEOTIDE SEQUENCE [LARGE SCALE GENOMIC DNA]</scope>
    <source>
        <strain evidence="1 2">KH1503</strain>
    </source>
</reference>
<organism evidence="1 2">
    <name type="scientific">Neisseria arctica</name>
    <dbReference type="NCBI Taxonomy" id="1470200"/>
    <lineage>
        <taxon>Bacteria</taxon>
        <taxon>Pseudomonadati</taxon>
        <taxon>Pseudomonadota</taxon>
        <taxon>Betaproteobacteria</taxon>
        <taxon>Neisseriales</taxon>
        <taxon>Neisseriaceae</taxon>
        <taxon>Neisseria</taxon>
    </lineage>
</organism>